<dbReference type="EMBL" id="CP000698">
    <property type="protein sequence ID" value="ABQ24881.1"/>
    <property type="molecule type" value="Genomic_DNA"/>
</dbReference>
<dbReference type="STRING" id="351605.Gura_0669"/>
<dbReference type="RefSeq" id="WP_011937605.1">
    <property type="nucleotide sequence ID" value="NC_009483.1"/>
</dbReference>
<dbReference type="Proteomes" id="UP000006695">
    <property type="component" value="Chromosome"/>
</dbReference>
<keyword evidence="1" id="KW-0732">Signal</keyword>
<protein>
    <recommendedName>
        <fullName evidence="4">SH3 domain-containing protein</fullName>
    </recommendedName>
</protein>
<evidence type="ECO:0000256" key="1">
    <source>
        <dbReference type="SAM" id="SignalP"/>
    </source>
</evidence>
<accession>A5GC09</accession>
<evidence type="ECO:0008006" key="4">
    <source>
        <dbReference type="Google" id="ProtNLM"/>
    </source>
</evidence>
<evidence type="ECO:0000313" key="3">
    <source>
        <dbReference type="Proteomes" id="UP000006695"/>
    </source>
</evidence>
<dbReference type="HOGENOM" id="CLU_137994_0_0_7"/>
<reference evidence="2 3" key="1">
    <citation type="submission" date="2007-05" db="EMBL/GenBank/DDBJ databases">
        <title>Complete sequence of Geobacter uraniireducens Rf4.</title>
        <authorList>
            <consortium name="US DOE Joint Genome Institute"/>
            <person name="Copeland A."/>
            <person name="Lucas S."/>
            <person name="Lapidus A."/>
            <person name="Barry K."/>
            <person name="Detter J.C."/>
            <person name="Glavina del Rio T."/>
            <person name="Hammon N."/>
            <person name="Israni S."/>
            <person name="Dalin E."/>
            <person name="Tice H."/>
            <person name="Pitluck S."/>
            <person name="Chertkov O."/>
            <person name="Brettin T."/>
            <person name="Bruce D."/>
            <person name="Han C."/>
            <person name="Schmutz J."/>
            <person name="Larimer F."/>
            <person name="Land M."/>
            <person name="Hauser L."/>
            <person name="Kyrpides N."/>
            <person name="Mikhailova N."/>
            <person name="Shelobolina E."/>
            <person name="Aklujkar M."/>
            <person name="Lovley D."/>
            <person name="Richardson P."/>
        </authorList>
    </citation>
    <scope>NUCLEOTIDE SEQUENCE [LARGE SCALE GENOMIC DNA]</scope>
    <source>
        <strain evidence="2 3">Rf4</strain>
    </source>
</reference>
<keyword evidence="3" id="KW-1185">Reference proteome</keyword>
<dbReference type="KEGG" id="gur:Gura_0669"/>
<dbReference type="AlphaFoldDB" id="A5GC09"/>
<feature type="signal peptide" evidence="1">
    <location>
        <begin position="1"/>
        <end position="22"/>
    </location>
</feature>
<feature type="chain" id="PRO_5002682198" description="SH3 domain-containing protein" evidence="1">
    <location>
        <begin position="23"/>
        <end position="156"/>
    </location>
</feature>
<dbReference type="OrthoDB" id="9813873at2"/>
<sequence length="156" mass="16995">MRTHTAIIIVILFLLVPALSPAADSARVVVRENAIRGQCRFFAPVKAKIRYNDLLTIISRSGDWYKVSFKGVNGCVHKSAIEEKSFKLGGGFAPGGQAPSRDEVSLAGKGFNPQVEASYKGSHPELDFRSVDEIEHYQVSSDALTEFLKDGGLSEP</sequence>
<organism evidence="2 3">
    <name type="scientific">Geotalea uraniireducens (strain Rf4)</name>
    <name type="common">Geobacter uraniireducens</name>
    <dbReference type="NCBI Taxonomy" id="351605"/>
    <lineage>
        <taxon>Bacteria</taxon>
        <taxon>Pseudomonadati</taxon>
        <taxon>Thermodesulfobacteriota</taxon>
        <taxon>Desulfuromonadia</taxon>
        <taxon>Geobacterales</taxon>
        <taxon>Geobacteraceae</taxon>
        <taxon>Geotalea</taxon>
    </lineage>
</organism>
<name>A5GC09_GEOUR</name>
<dbReference type="Gene3D" id="2.30.30.40">
    <property type="entry name" value="SH3 Domains"/>
    <property type="match status" value="1"/>
</dbReference>
<evidence type="ECO:0000313" key="2">
    <source>
        <dbReference type="EMBL" id="ABQ24881.1"/>
    </source>
</evidence>
<proteinExistence type="predicted"/>
<gene>
    <name evidence="2" type="ordered locus">Gura_0669</name>
</gene>